<protein>
    <submittedName>
        <fullName evidence="2">Uncharacterized protein</fullName>
    </submittedName>
</protein>
<proteinExistence type="predicted"/>
<dbReference type="STRING" id="578942.SAMN05216289_11834"/>
<evidence type="ECO:0000256" key="1">
    <source>
        <dbReference type="SAM" id="Phobius"/>
    </source>
</evidence>
<dbReference type="EMBL" id="FOVF01000018">
    <property type="protein sequence ID" value="SFN38720.1"/>
    <property type="molecule type" value="Genomic_DNA"/>
</dbReference>
<evidence type="ECO:0000313" key="2">
    <source>
        <dbReference type="EMBL" id="SFN38720.1"/>
    </source>
</evidence>
<organism evidence="2 3">
    <name type="scientific">Dokdonella immobilis</name>
    <dbReference type="NCBI Taxonomy" id="578942"/>
    <lineage>
        <taxon>Bacteria</taxon>
        <taxon>Pseudomonadati</taxon>
        <taxon>Pseudomonadota</taxon>
        <taxon>Gammaproteobacteria</taxon>
        <taxon>Lysobacterales</taxon>
        <taxon>Rhodanobacteraceae</taxon>
        <taxon>Dokdonella</taxon>
    </lineage>
</organism>
<reference evidence="2 3" key="1">
    <citation type="submission" date="2016-10" db="EMBL/GenBank/DDBJ databases">
        <authorList>
            <person name="de Groot N.N."/>
        </authorList>
    </citation>
    <scope>NUCLEOTIDE SEQUENCE [LARGE SCALE GENOMIC DNA]</scope>
    <source>
        <strain evidence="2 3">CGMCC 1.7659</strain>
    </source>
</reference>
<keyword evidence="1" id="KW-0472">Membrane</keyword>
<keyword evidence="3" id="KW-1185">Reference proteome</keyword>
<accession>A0A1I4YM87</accession>
<sequence>MMSRSETNTGGRLAALLGGLPEYDPRPDLWSRIQFVHQRRKRRRRHGAWMAGMLASAALLLVALVPRSPQVVPVTAEPGDWQARSHALEREWRASSPGFMDPRYRAELRLIDAQLQAAYDRGAKPHELVPLWKLRSEALQELVRTDNGRVRAVTRI</sequence>
<dbReference type="Proteomes" id="UP000198575">
    <property type="component" value="Unassembled WGS sequence"/>
</dbReference>
<gene>
    <name evidence="2" type="ORF">SAMN05216289_11834</name>
</gene>
<dbReference type="AlphaFoldDB" id="A0A1I4YM87"/>
<keyword evidence="1" id="KW-1133">Transmembrane helix</keyword>
<evidence type="ECO:0000313" key="3">
    <source>
        <dbReference type="Proteomes" id="UP000198575"/>
    </source>
</evidence>
<feature type="transmembrane region" description="Helical" evidence="1">
    <location>
        <begin position="47"/>
        <end position="65"/>
    </location>
</feature>
<name>A0A1I4YM87_9GAMM</name>
<keyword evidence="1" id="KW-0812">Transmembrane</keyword>